<dbReference type="EMBL" id="MLAW01000018">
    <property type="protein sequence ID" value="OJJ25378.1"/>
    <property type="molecule type" value="Genomic_DNA"/>
</dbReference>
<sequence length="139" mass="15147">MDLSVSVSALLLYAIAGAAFLIYFPFFWVAYARFQGGMQYLETPRALSDQLPDYAKRANWAHQNSIEAFMIFAAAAGMAYATGIDSMVAAYAAGVFLIVRGLYSIFYILNIPLGRSLMFGIGSLCSLTLFALSLLQVSL</sequence>
<feature type="transmembrane region" description="Helical" evidence="5">
    <location>
        <begin position="116"/>
        <end position="137"/>
    </location>
</feature>
<dbReference type="GO" id="GO:0016020">
    <property type="term" value="C:membrane"/>
    <property type="evidence" value="ECO:0007669"/>
    <property type="project" value="UniProtKB-SubCell"/>
</dbReference>
<dbReference type="Proteomes" id="UP000183940">
    <property type="component" value="Unassembled WGS sequence"/>
</dbReference>
<reference evidence="6" key="1">
    <citation type="submission" date="2016-10" db="EMBL/GenBank/DDBJ databases">
        <title>CRISPR-Cas defence system in Roseofilum reptotaenium: evidence of a bacteriophage-cyanobacterium arms race in the coral black band disease.</title>
        <authorList>
            <person name="Buerger P."/>
            <person name="Wood-Charlson E.M."/>
            <person name="Weynberg K.D."/>
            <person name="Willis B."/>
            <person name="Van Oppen M.J."/>
        </authorList>
    </citation>
    <scope>NUCLEOTIDE SEQUENCE [LARGE SCALE GENOMIC DNA]</scope>
    <source>
        <strain evidence="6">AO1-A</strain>
    </source>
</reference>
<feature type="transmembrane region" description="Helical" evidence="5">
    <location>
        <begin position="66"/>
        <end position="83"/>
    </location>
</feature>
<dbReference type="Gene3D" id="1.20.120.550">
    <property type="entry name" value="Membrane associated eicosanoid/glutathione metabolism-like domain"/>
    <property type="match status" value="1"/>
</dbReference>
<dbReference type="InterPro" id="IPR001129">
    <property type="entry name" value="Membr-assoc_MAPEG"/>
</dbReference>
<dbReference type="SUPFAM" id="SSF161084">
    <property type="entry name" value="MAPEG domain-like"/>
    <property type="match status" value="1"/>
</dbReference>
<protein>
    <submittedName>
        <fullName evidence="6">MAPEG family protein</fullName>
    </submittedName>
</protein>
<proteinExistence type="predicted"/>
<feature type="transmembrane region" description="Helical" evidence="5">
    <location>
        <begin position="12"/>
        <end position="31"/>
    </location>
</feature>
<dbReference type="AlphaFoldDB" id="A0A1L9QRR5"/>
<name>A0A1L9QRR5_9CYAN</name>
<evidence type="ECO:0000256" key="1">
    <source>
        <dbReference type="ARBA" id="ARBA00004370"/>
    </source>
</evidence>
<keyword evidence="4 5" id="KW-0472">Membrane</keyword>
<evidence type="ECO:0000313" key="7">
    <source>
        <dbReference type="Proteomes" id="UP000183940"/>
    </source>
</evidence>
<dbReference type="STRING" id="1925591.BI308_12080"/>
<accession>A0A1L9QRR5</accession>
<gene>
    <name evidence="6" type="ORF">BI308_12080</name>
</gene>
<keyword evidence="3 5" id="KW-1133">Transmembrane helix</keyword>
<evidence type="ECO:0000256" key="4">
    <source>
        <dbReference type="ARBA" id="ARBA00023136"/>
    </source>
</evidence>
<evidence type="ECO:0000256" key="2">
    <source>
        <dbReference type="ARBA" id="ARBA00022692"/>
    </source>
</evidence>
<dbReference type="InterPro" id="IPR023352">
    <property type="entry name" value="MAPEG-like_dom_sf"/>
</dbReference>
<keyword evidence="7" id="KW-1185">Reference proteome</keyword>
<dbReference type="Pfam" id="PF01124">
    <property type="entry name" value="MAPEG"/>
    <property type="match status" value="1"/>
</dbReference>
<evidence type="ECO:0000256" key="3">
    <source>
        <dbReference type="ARBA" id="ARBA00022989"/>
    </source>
</evidence>
<comment type="subcellular location">
    <subcellularLocation>
        <location evidence="1">Membrane</location>
    </subcellularLocation>
</comment>
<evidence type="ECO:0000313" key="6">
    <source>
        <dbReference type="EMBL" id="OJJ25378.1"/>
    </source>
</evidence>
<keyword evidence="2 5" id="KW-0812">Transmembrane</keyword>
<feature type="transmembrane region" description="Helical" evidence="5">
    <location>
        <begin position="89"/>
        <end position="109"/>
    </location>
</feature>
<evidence type="ECO:0000256" key="5">
    <source>
        <dbReference type="SAM" id="Phobius"/>
    </source>
</evidence>
<comment type="caution">
    <text evidence="6">The sequence shown here is derived from an EMBL/GenBank/DDBJ whole genome shotgun (WGS) entry which is preliminary data.</text>
</comment>
<dbReference type="PANTHER" id="PTHR35371">
    <property type="entry name" value="INNER MEMBRANE PROTEIN"/>
    <property type="match status" value="1"/>
</dbReference>
<dbReference type="PANTHER" id="PTHR35371:SF1">
    <property type="entry name" value="BLR7753 PROTEIN"/>
    <property type="match status" value="1"/>
</dbReference>
<organism evidence="6 7">
    <name type="scientific">Roseofilum reptotaenium AO1-A</name>
    <dbReference type="NCBI Taxonomy" id="1925591"/>
    <lineage>
        <taxon>Bacteria</taxon>
        <taxon>Bacillati</taxon>
        <taxon>Cyanobacteriota</taxon>
        <taxon>Cyanophyceae</taxon>
        <taxon>Desertifilales</taxon>
        <taxon>Desertifilaceae</taxon>
        <taxon>Roseofilum</taxon>
    </lineage>
</organism>